<feature type="domain" description="DUF4180" evidence="1">
    <location>
        <begin position="9"/>
        <end position="118"/>
    </location>
</feature>
<dbReference type="InterPro" id="IPR025438">
    <property type="entry name" value="DUF4180"/>
</dbReference>
<reference evidence="2 3" key="1">
    <citation type="submission" date="2019-10" db="EMBL/GenBank/DDBJ databases">
        <title>Description of Paenibacillus pedi sp. nov.</title>
        <authorList>
            <person name="Carlier A."/>
            <person name="Qi S."/>
        </authorList>
    </citation>
    <scope>NUCLEOTIDE SEQUENCE [LARGE SCALE GENOMIC DNA]</scope>
    <source>
        <strain evidence="2 3">LMG 31457</strain>
    </source>
</reference>
<accession>A0ABX1ZSG0</accession>
<protein>
    <submittedName>
        <fullName evidence="2">DUF4180 domain-containing protein</fullName>
    </submittedName>
</protein>
<dbReference type="EMBL" id="WHNZ01000045">
    <property type="protein sequence ID" value="NOV02678.1"/>
    <property type="molecule type" value="Genomic_DNA"/>
</dbReference>
<comment type="caution">
    <text evidence="2">The sequence shown here is derived from an EMBL/GenBank/DDBJ whole genome shotgun (WGS) entry which is preliminary data.</text>
</comment>
<keyword evidence="3" id="KW-1185">Reference proteome</keyword>
<organism evidence="2 3">
    <name type="scientific">Paenibacillus planticolens</name>
    <dbReference type="NCBI Taxonomy" id="2654976"/>
    <lineage>
        <taxon>Bacteria</taxon>
        <taxon>Bacillati</taxon>
        <taxon>Bacillota</taxon>
        <taxon>Bacilli</taxon>
        <taxon>Bacillales</taxon>
        <taxon>Paenibacillaceae</taxon>
        <taxon>Paenibacillus</taxon>
    </lineage>
</organism>
<evidence type="ECO:0000313" key="2">
    <source>
        <dbReference type="EMBL" id="NOV02678.1"/>
    </source>
</evidence>
<dbReference type="Pfam" id="PF13788">
    <property type="entry name" value="DUF4180"/>
    <property type="match status" value="1"/>
</dbReference>
<evidence type="ECO:0000259" key="1">
    <source>
        <dbReference type="Pfam" id="PF13788"/>
    </source>
</evidence>
<name>A0ABX1ZSG0_9BACL</name>
<evidence type="ECO:0000313" key="3">
    <source>
        <dbReference type="Proteomes" id="UP000618579"/>
    </source>
</evidence>
<dbReference type="Proteomes" id="UP000618579">
    <property type="component" value="Unassembled WGS sequence"/>
</dbReference>
<sequence length="122" mass="13797">MNISVDIKNNSKVAIVESNDILISDVQGALDLMASVRYTEECHKIVINKSNITEDFFELKTRLAGEILQKFTNYQVKVAIVGDFDVYDSKSLRDFIYECNQGKSIFFLKERGAAIEALHNAD</sequence>
<proteinExistence type="predicted"/>
<dbReference type="RefSeq" id="WP_171685492.1">
    <property type="nucleotide sequence ID" value="NZ_WHNZ01000045.1"/>
</dbReference>
<gene>
    <name evidence="2" type="ORF">GC097_21980</name>
</gene>